<dbReference type="AlphaFoldDB" id="A0AAD1DPZ6"/>
<dbReference type="KEGG" id="cnk:EG343_05925"/>
<sequence>MVSIIILIKVTANISKNYVNRNEYFNKFKIKTMKQLLVSIAIAMVFTSFHSYTIYELRNILQTDPPPKDKDQWRTNTPNQCSKTDPPPKNGGQW</sequence>
<keyword evidence="2" id="KW-0812">Transmembrane</keyword>
<name>A0AAD1DPZ6_CHRNA</name>
<evidence type="ECO:0000313" key="4">
    <source>
        <dbReference type="Proteomes" id="UP000278288"/>
    </source>
</evidence>
<evidence type="ECO:0000256" key="2">
    <source>
        <dbReference type="SAM" id="Phobius"/>
    </source>
</evidence>
<feature type="compositionally biased region" description="Polar residues" evidence="1">
    <location>
        <begin position="74"/>
        <end position="83"/>
    </location>
</feature>
<evidence type="ECO:0000313" key="3">
    <source>
        <dbReference type="EMBL" id="AZA90186.1"/>
    </source>
</evidence>
<accession>A0AAD1DPZ6</accession>
<proteinExistence type="predicted"/>
<keyword evidence="2" id="KW-1133">Transmembrane helix</keyword>
<organism evidence="3 4">
    <name type="scientific">Chryseobacterium nakagawai</name>
    <dbReference type="NCBI Taxonomy" id="1241982"/>
    <lineage>
        <taxon>Bacteria</taxon>
        <taxon>Pseudomonadati</taxon>
        <taxon>Bacteroidota</taxon>
        <taxon>Flavobacteriia</taxon>
        <taxon>Flavobacteriales</taxon>
        <taxon>Weeksellaceae</taxon>
        <taxon>Chryseobacterium group</taxon>
        <taxon>Chryseobacterium</taxon>
    </lineage>
</organism>
<keyword evidence="2" id="KW-0472">Membrane</keyword>
<gene>
    <name evidence="3" type="ORF">EG343_05925</name>
</gene>
<dbReference type="Proteomes" id="UP000278288">
    <property type="component" value="Chromosome"/>
</dbReference>
<feature type="region of interest" description="Disordered" evidence="1">
    <location>
        <begin position="64"/>
        <end position="94"/>
    </location>
</feature>
<evidence type="ECO:0000256" key="1">
    <source>
        <dbReference type="SAM" id="MobiDB-lite"/>
    </source>
</evidence>
<keyword evidence="4" id="KW-1185">Reference proteome</keyword>
<dbReference type="RefSeq" id="WP_123856741.1">
    <property type="nucleotide sequence ID" value="NZ_LR134386.1"/>
</dbReference>
<protein>
    <submittedName>
        <fullName evidence="3">Uncharacterized protein</fullName>
    </submittedName>
</protein>
<feature type="transmembrane region" description="Helical" evidence="2">
    <location>
        <begin position="36"/>
        <end position="55"/>
    </location>
</feature>
<reference evidence="3 4" key="1">
    <citation type="submission" date="2018-11" db="EMBL/GenBank/DDBJ databases">
        <title>Proposal to divide the Flavobacteriaceae and reorganize its genera based on Amino Acid Identity values calculated from whole genome sequences.</title>
        <authorList>
            <person name="Nicholson A.C."/>
            <person name="Gulvik C.A."/>
            <person name="Whitney A.M."/>
            <person name="Humrighouse B.W."/>
            <person name="Bell M."/>
            <person name="Holmes B."/>
            <person name="Steigerwalt A.G."/>
            <person name="Villarma A."/>
            <person name="Sheth M."/>
            <person name="Batra D."/>
            <person name="Pryor J."/>
            <person name="Bernardet J.-F."/>
            <person name="Hugo C."/>
            <person name="Kampfer P."/>
            <person name="Newman J."/>
            <person name="McQuiston J.R."/>
        </authorList>
    </citation>
    <scope>NUCLEOTIDE SEQUENCE [LARGE SCALE GENOMIC DNA]</scope>
    <source>
        <strain evidence="3 4">G0041</strain>
    </source>
</reference>
<feature type="compositionally biased region" description="Pro residues" evidence="1">
    <location>
        <begin position="85"/>
        <end position="94"/>
    </location>
</feature>
<dbReference type="EMBL" id="CP033923">
    <property type="protein sequence ID" value="AZA90186.1"/>
    <property type="molecule type" value="Genomic_DNA"/>
</dbReference>